<dbReference type="NCBIfam" id="TIGR00254">
    <property type="entry name" value="GGDEF"/>
    <property type="match status" value="1"/>
</dbReference>
<dbReference type="EMBL" id="MLJW01000005">
    <property type="protein sequence ID" value="OIR17468.1"/>
    <property type="molecule type" value="Genomic_DNA"/>
</dbReference>
<dbReference type="Gene3D" id="3.30.450.40">
    <property type="match status" value="1"/>
</dbReference>
<dbReference type="Pfam" id="PF00990">
    <property type="entry name" value="GGDEF"/>
    <property type="match status" value="1"/>
</dbReference>
<feature type="domain" description="GGDEF" evidence="1">
    <location>
        <begin position="221"/>
        <end position="360"/>
    </location>
</feature>
<dbReference type="GO" id="GO:0043709">
    <property type="term" value="P:cell adhesion involved in single-species biofilm formation"/>
    <property type="evidence" value="ECO:0007669"/>
    <property type="project" value="TreeGrafter"/>
</dbReference>
<dbReference type="InterPro" id="IPR029016">
    <property type="entry name" value="GAF-like_dom_sf"/>
</dbReference>
<dbReference type="PANTHER" id="PTHR45138:SF9">
    <property type="entry name" value="DIGUANYLATE CYCLASE DGCM-RELATED"/>
    <property type="match status" value="1"/>
</dbReference>
<dbReference type="CDD" id="cd01949">
    <property type="entry name" value="GGDEF"/>
    <property type="match status" value="1"/>
</dbReference>
<dbReference type="SMART" id="SM00065">
    <property type="entry name" value="GAF"/>
    <property type="match status" value="1"/>
</dbReference>
<dbReference type="AlphaFoldDB" id="A0A1J5TUJ8"/>
<dbReference type="Gene3D" id="3.30.70.270">
    <property type="match status" value="1"/>
</dbReference>
<evidence type="ECO:0000313" key="2">
    <source>
        <dbReference type="EMBL" id="OIR17468.1"/>
    </source>
</evidence>
<name>A0A1J5TUJ8_9ZZZZ</name>
<protein>
    <submittedName>
        <fullName evidence="2">Response regulator PleD</fullName>
    </submittedName>
</protein>
<dbReference type="InterPro" id="IPR050469">
    <property type="entry name" value="Diguanylate_Cyclase"/>
</dbReference>
<dbReference type="InterPro" id="IPR007435">
    <property type="entry name" value="DUF484"/>
</dbReference>
<dbReference type="InterPro" id="IPR029787">
    <property type="entry name" value="Nucleotide_cyclase"/>
</dbReference>
<accession>A0A1J5TUJ8</accession>
<dbReference type="Pfam" id="PF04340">
    <property type="entry name" value="DUF484"/>
    <property type="match status" value="1"/>
</dbReference>
<dbReference type="SUPFAM" id="SSF55073">
    <property type="entry name" value="Nucleotide cyclase"/>
    <property type="match status" value="1"/>
</dbReference>
<comment type="caution">
    <text evidence="2">The sequence shown here is derived from an EMBL/GenBank/DDBJ whole genome shotgun (WGS) entry which is preliminary data.</text>
</comment>
<gene>
    <name evidence="2" type="primary">pleD_3</name>
    <name evidence="2" type="ORF">GALL_24950</name>
</gene>
<evidence type="ECO:0000259" key="1">
    <source>
        <dbReference type="PROSITE" id="PS50887"/>
    </source>
</evidence>
<dbReference type="InterPro" id="IPR000160">
    <property type="entry name" value="GGDEF_dom"/>
</dbReference>
<dbReference type="PROSITE" id="PS50887">
    <property type="entry name" value="GGDEF"/>
    <property type="match status" value="1"/>
</dbReference>
<dbReference type="PANTHER" id="PTHR45138">
    <property type="entry name" value="REGULATORY COMPONENTS OF SENSORY TRANSDUCTION SYSTEM"/>
    <property type="match status" value="1"/>
</dbReference>
<sequence>MSIDPHAEIKILRKQLQSLMDEARLNEKKWRRLDQFEKQLIGTRALPELIQVILDDYRTACETDAITLVLCDPEHEIRRILERSQQGSAEMPGLVLLEKLDADDARQYPYLGPFDAELPRAIFDPWPADCRSMILLPLMRQGELIGSLNMASSTAERFAADSSTDFIERLANIFSICLENALNHERLKLVGLTDPLTGIFNRRYLETRCQEEAENVRRHHTPLSCMFLDIDRFKRINDAHGHGIGDRVLCYVTGLIKAQLRSNDVLSRYGGEEFVVLLPHTGLRHACEIAERIRRAVDAQPCQIEADNELKVTISIGVAQVTDQQEGDDRTLAHRLLAAADEALYLAKESGRNKVVSDDNRPVSVAAKRSLVKLLGFNSA</sequence>
<reference evidence="2" key="1">
    <citation type="submission" date="2016-10" db="EMBL/GenBank/DDBJ databases">
        <title>Sequence of Gallionella enrichment culture.</title>
        <authorList>
            <person name="Poehlein A."/>
            <person name="Muehling M."/>
            <person name="Daniel R."/>
        </authorList>
    </citation>
    <scope>NUCLEOTIDE SEQUENCE</scope>
</reference>
<dbReference type="SMART" id="SM00267">
    <property type="entry name" value="GGDEF"/>
    <property type="match status" value="1"/>
</dbReference>
<dbReference type="SUPFAM" id="SSF55781">
    <property type="entry name" value="GAF domain-like"/>
    <property type="match status" value="1"/>
</dbReference>
<organism evidence="2">
    <name type="scientific">mine drainage metagenome</name>
    <dbReference type="NCBI Taxonomy" id="410659"/>
    <lineage>
        <taxon>unclassified sequences</taxon>
        <taxon>metagenomes</taxon>
        <taxon>ecological metagenomes</taxon>
    </lineage>
</organism>
<dbReference type="GO" id="GO:0005886">
    <property type="term" value="C:plasma membrane"/>
    <property type="evidence" value="ECO:0007669"/>
    <property type="project" value="TreeGrafter"/>
</dbReference>
<dbReference type="GO" id="GO:1902201">
    <property type="term" value="P:negative regulation of bacterial-type flagellum-dependent cell motility"/>
    <property type="evidence" value="ECO:0007669"/>
    <property type="project" value="TreeGrafter"/>
</dbReference>
<dbReference type="GO" id="GO:0052621">
    <property type="term" value="F:diguanylate cyclase activity"/>
    <property type="evidence" value="ECO:0007669"/>
    <property type="project" value="TreeGrafter"/>
</dbReference>
<proteinExistence type="predicted"/>
<dbReference type="InterPro" id="IPR043128">
    <property type="entry name" value="Rev_trsase/Diguanyl_cyclase"/>
</dbReference>
<dbReference type="FunFam" id="3.30.70.270:FF:000001">
    <property type="entry name" value="Diguanylate cyclase domain protein"/>
    <property type="match status" value="1"/>
</dbReference>
<dbReference type="InterPro" id="IPR003018">
    <property type="entry name" value="GAF"/>
</dbReference>